<accession>A0A8K0CL87</accession>
<dbReference type="Proteomes" id="UP000801492">
    <property type="component" value="Unassembled WGS sequence"/>
</dbReference>
<evidence type="ECO:0000313" key="3">
    <source>
        <dbReference type="Proteomes" id="UP000801492"/>
    </source>
</evidence>
<organism evidence="2 3">
    <name type="scientific">Ignelater luminosus</name>
    <name type="common">Cucubano</name>
    <name type="synonym">Pyrophorus luminosus</name>
    <dbReference type="NCBI Taxonomy" id="2038154"/>
    <lineage>
        <taxon>Eukaryota</taxon>
        <taxon>Metazoa</taxon>
        <taxon>Ecdysozoa</taxon>
        <taxon>Arthropoda</taxon>
        <taxon>Hexapoda</taxon>
        <taxon>Insecta</taxon>
        <taxon>Pterygota</taxon>
        <taxon>Neoptera</taxon>
        <taxon>Endopterygota</taxon>
        <taxon>Coleoptera</taxon>
        <taxon>Polyphaga</taxon>
        <taxon>Elateriformia</taxon>
        <taxon>Elateroidea</taxon>
        <taxon>Elateridae</taxon>
        <taxon>Agrypninae</taxon>
        <taxon>Pyrophorini</taxon>
        <taxon>Ignelater</taxon>
    </lineage>
</organism>
<protein>
    <submittedName>
        <fullName evidence="2">Uncharacterized protein</fullName>
    </submittedName>
</protein>
<keyword evidence="3" id="KW-1185">Reference proteome</keyword>
<dbReference type="EMBL" id="VTPC01088746">
    <property type="protein sequence ID" value="KAF2886072.1"/>
    <property type="molecule type" value="Genomic_DNA"/>
</dbReference>
<name>A0A8K0CL87_IGNLU</name>
<feature type="region of interest" description="Disordered" evidence="1">
    <location>
        <begin position="119"/>
        <end position="140"/>
    </location>
</feature>
<reference evidence="2" key="1">
    <citation type="submission" date="2019-08" db="EMBL/GenBank/DDBJ databases">
        <title>The genome of the North American firefly Photinus pyralis.</title>
        <authorList>
            <consortium name="Photinus pyralis genome working group"/>
            <person name="Fallon T.R."/>
            <person name="Sander Lower S.E."/>
            <person name="Weng J.-K."/>
        </authorList>
    </citation>
    <scope>NUCLEOTIDE SEQUENCE</scope>
    <source>
        <strain evidence="2">TRF0915ILg1</strain>
        <tissue evidence="2">Whole body</tissue>
    </source>
</reference>
<comment type="caution">
    <text evidence="2">The sequence shown here is derived from an EMBL/GenBank/DDBJ whole genome shotgun (WGS) entry which is preliminary data.</text>
</comment>
<dbReference type="OrthoDB" id="10035668at2759"/>
<dbReference type="AlphaFoldDB" id="A0A8K0CL87"/>
<evidence type="ECO:0000313" key="2">
    <source>
        <dbReference type="EMBL" id="KAF2886072.1"/>
    </source>
</evidence>
<evidence type="ECO:0000256" key="1">
    <source>
        <dbReference type="SAM" id="MobiDB-lite"/>
    </source>
</evidence>
<feature type="region of interest" description="Disordered" evidence="1">
    <location>
        <begin position="153"/>
        <end position="174"/>
    </location>
</feature>
<gene>
    <name evidence="2" type="ORF">ILUMI_20101</name>
</gene>
<feature type="region of interest" description="Disordered" evidence="1">
    <location>
        <begin position="40"/>
        <end position="59"/>
    </location>
</feature>
<proteinExistence type="predicted"/>
<feature type="region of interest" description="Disordered" evidence="1">
    <location>
        <begin position="76"/>
        <end position="98"/>
    </location>
</feature>
<sequence>MIQTQLFTRWFEHFADYAEPTEASPVLLLDRHFSHTNNIGLGSIDTGPNSNTRENQSTSVLRPDSFMILPVLPTYISPTSPSGSPHPVPTSQAEKRPPLQERNCLVFSPFDIMPIPPTSKAISNSGHKQAGSEIKSSSPYKKKLKTLEKKLLKLEKKERKEEKEEQRKEEEIKRQYREAQKKLKTKIEKSKEQWKKQCCEIDNDIWGLG</sequence>